<dbReference type="RefSeq" id="XP_052948165.1">
    <property type="nucleotide sequence ID" value="XM_053086553.1"/>
</dbReference>
<keyword evidence="4" id="KW-1185">Reference proteome</keyword>
<sequence>MTTLNPSHNPFRTPTDKHAQAVHEPSSSSGKHAKASFPDDLPAQSDAESDDSDLGVDVSRAEKRGRKAGRQRIQRGMVPVPDLRFEQVSFGGYPGERWERGQVEENEASGSLVTSTESDEVFHWGREVDVDWRNAAWVTIRDQILSPLGQGALWGVFGIFLAYSSSAVRAALYPPSHIRKGRVTGGRGGSISQSGGGSAVGSTEKGGWWRKFVGSWAGAVETAAA</sequence>
<evidence type="ECO:0000313" key="4">
    <source>
        <dbReference type="Proteomes" id="UP001164286"/>
    </source>
</evidence>
<dbReference type="GO" id="GO:0000423">
    <property type="term" value="P:mitophagy"/>
    <property type="evidence" value="ECO:0007669"/>
    <property type="project" value="InterPro"/>
</dbReference>
<dbReference type="GeneID" id="77725754"/>
<dbReference type="PANTHER" id="PTHR38699">
    <property type="entry name" value="CHROMOSOME 1, WHOLE GENOME SHOTGUN SEQUENCE"/>
    <property type="match status" value="1"/>
</dbReference>
<evidence type="ECO:0000256" key="2">
    <source>
        <dbReference type="SAM" id="Phobius"/>
    </source>
</evidence>
<protein>
    <submittedName>
        <fullName evidence="3">Uncharacterized protein</fullName>
    </submittedName>
</protein>
<accession>A0AA38HDL6</accession>
<feature type="compositionally biased region" description="Polar residues" evidence="1">
    <location>
        <begin position="1"/>
        <end position="12"/>
    </location>
</feature>
<proteinExistence type="predicted"/>
<dbReference type="Proteomes" id="UP001164286">
    <property type="component" value="Unassembled WGS sequence"/>
</dbReference>
<feature type="compositionally biased region" description="Gly residues" evidence="1">
    <location>
        <begin position="183"/>
        <end position="199"/>
    </location>
</feature>
<keyword evidence="2" id="KW-0812">Transmembrane</keyword>
<feature type="region of interest" description="Disordered" evidence="1">
    <location>
        <begin position="183"/>
        <end position="203"/>
    </location>
</feature>
<dbReference type="GO" id="GO:0140580">
    <property type="term" value="F:mitochondrion autophagosome adaptor activity"/>
    <property type="evidence" value="ECO:0007669"/>
    <property type="project" value="InterPro"/>
</dbReference>
<gene>
    <name evidence="3" type="ORF">MKK02DRAFT_22364</name>
</gene>
<dbReference type="PANTHER" id="PTHR38699:SF1">
    <property type="entry name" value="MITOPHAGY RECEPTOR ATG43"/>
    <property type="match status" value="1"/>
</dbReference>
<evidence type="ECO:0000313" key="3">
    <source>
        <dbReference type="EMBL" id="KAI9638388.1"/>
    </source>
</evidence>
<dbReference type="AlphaFoldDB" id="A0AA38HDL6"/>
<reference evidence="3" key="1">
    <citation type="journal article" date="2022" name="G3 (Bethesda)">
        <title>High quality genome of the basidiomycete yeast Dioszegia hungarica PDD-24b-2 isolated from cloud water.</title>
        <authorList>
            <person name="Jarrige D."/>
            <person name="Haridas S."/>
            <person name="Bleykasten-Grosshans C."/>
            <person name="Joly M."/>
            <person name="Nadalig T."/>
            <person name="Sancelme M."/>
            <person name="Vuilleumier S."/>
            <person name="Grigoriev I.V."/>
            <person name="Amato P."/>
            <person name="Bringel F."/>
        </authorList>
    </citation>
    <scope>NUCLEOTIDE SEQUENCE</scope>
    <source>
        <strain evidence="3">PDD-24b-2</strain>
    </source>
</reference>
<organism evidence="3 4">
    <name type="scientific">Dioszegia hungarica</name>
    <dbReference type="NCBI Taxonomy" id="4972"/>
    <lineage>
        <taxon>Eukaryota</taxon>
        <taxon>Fungi</taxon>
        <taxon>Dikarya</taxon>
        <taxon>Basidiomycota</taxon>
        <taxon>Agaricomycotina</taxon>
        <taxon>Tremellomycetes</taxon>
        <taxon>Tremellales</taxon>
        <taxon>Bulleribasidiaceae</taxon>
        <taxon>Dioszegia</taxon>
    </lineage>
</organism>
<feature type="region of interest" description="Disordered" evidence="1">
    <location>
        <begin position="1"/>
        <end position="72"/>
    </location>
</feature>
<feature type="compositionally biased region" description="Basic residues" evidence="1">
    <location>
        <begin position="63"/>
        <end position="72"/>
    </location>
</feature>
<dbReference type="EMBL" id="JAKWFO010000003">
    <property type="protein sequence ID" value="KAI9638388.1"/>
    <property type="molecule type" value="Genomic_DNA"/>
</dbReference>
<keyword evidence="2" id="KW-1133">Transmembrane helix</keyword>
<dbReference type="InterPro" id="IPR013898">
    <property type="entry name" value="Atg43"/>
</dbReference>
<name>A0AA38HDL6_9TREE</name>
<evidence type="ECO:0000256" key="1">
    <source>
        <dbReference type="SAM" id="MobiDB-lite"/>
    </source>
</evidence>
<comment type="caution">
    <text evidence="3">The sequence shown here is derived from an EMBL/GenBank/DDBJ whole genome shotgun (WGS) entry which is preliminary data.</text>
</comment>
<feature type="transmembrane region" description="Helical" evidence="2">
    <location>
        <begin position="151"/>
        <end position="172"/>
    </location>
</feature>
<keyword evidence="2" id="KW-0472">Membrane</keyword>